<dbReference type="InterPro" id="IPR049962">
    <property type="entry name" value="THUMP_ThiI"/>
</dbReference>
<feature type="domain" description="THUMP" evidence="10">
    <location>
        <begin position="60"/>
        <end position="166"/>
    </location>
</feature>
<keyword evidence="13" id="KW-1185">Reference proteome</keyword>
<dbReference type="InterPro" id="IPR014729">
    <property type="entry name" value="Rossmann-like_a/b/a_fold"/>
</dbReference>
<comment type="caution">
    <text evidence="11">The sequence shown here is derived from an EMBL/GenBank/DDBJ whole genome shotgun (WGS) entry which is preliminary data.</text>
</comment>
<dbReference type="InterPro" id="IPR020536">
    <property type="entry name" value="ThiI_AANH"/>
</dbReference>
<dbReference type="Pfam" id="PF02926">
    <property type="entry name" value="THUMP"/>
    <property type="match status" value="1"/>
</dbReference>
<dbReference type="Pfam" id="PF22025">
    <property type="entry name" value="ThiI_fer"/>
    <property type="match status" value="1"/>
</dbReference>
<proteinExistence type="inferred from homology"/>
<dbReference type="SUPFAM" id="SSF143437">
    <property type="entry name" value="THUMP domain-like"/>
    <property type="match status" value="1"/>
</dbReference>
<keyword evidence="3 9" id="KW-0820">tRNA-binding</keyword>
<comment type="catalytic activity">
    <reaction evidence="9">
        <text>[ThiI sulfur-carrier protein]-S-sulfanyl-L-cysteine + a uridine in tRNA + 2 reduced [2Fe-2S]-[ferredoxin] + ATP + H(+) = [ThiI sulfur-carrier protein]-L-cysteine + a 4-thiouridine in tRNA + 2 oxidized [2Fe-2S]-[ferredoxin] + AMP + diphosphate</text>
        <dbReference type="Rhea" id="RHEA:24176"/>
        <dbReference type="Rhea" id="RHEA-COMP:10000"/>
        <dbReference type="Rhea" id="RHEA-COMP:10001"/>
        <dbReference type="Rhea" id="RHEA-COMP:13337"/>
        <dbReference type="Rhea" id="RHEA-COMP:13338"/>
        <dbReference type="Rhea" id="RHEA-COMP:13339"/>
        <dbReference type="Rhea" id="RHEA-COMP:13340"/>
        <dbReference type="ChEBI" id="CHEBI:15378"/>
        <dbReference type="ChEBI" id="CHEBI:29950"/>
        <dbReference type="ChEBI" id="CHEBI:30616"/>
        <dbReference type="ChEBI" id="CHEBI:33019"/>
        <dbReference type="ChEBI" id="CHEBI:33737"/>
        <dbReference type="ChEBI" id="CHEBI:33738"/>
        <dbReference type="ChEBI" id="CHEBI:61963"/>
        <dbReference type="ChEBI" id="CHEBI:65315"/>
        <dbReference type="ChEBI" id="CHEBI:136798"/>
        <dbReference type="ChEBI" id="CHEBI:456215"/>
        <dbReference type="EC" id="2.8.1.4"/>
    </reaction>
</comment>
<dbReference type="InterPro" id="IPR003720">
    <property type="entry name" value="tRNA_STrfase"/>
</dbReference>
<sequence>MNNKRILIRFGELFLKGKNKIYFIQKLKKILQNKTKDLNNIDLQIKHDYAYIDYPLNLEKQILTRLSYVSGISSFVIATQAQKNLDDIVKQACSLLKEKINKQVLFKIEVTRKDKSFFLTSMELTQKIAPLILEPFTKLLHVDVKQPQVILNIEIRKETVYLYCNDDQKEALGGFPNSSIGKGLVLLSGGIDSPVAAYLAMKKGIVVELFHFESTPLTPLESVQKVIDLTKILSRYSINNQIKLHLVPFRSLQEVISKKVSDSYIINIMRRMMYRLAANFAHSNKHLCLINGESVGQVASQTLESMQTIEQVTNINILRPLITMDKGEIIRIAKHIDTFNISVRPFQDCCTLYLPKSPATKPNILKAEREECFFDYQDLLKIILEKTITLKIKENSSFNILDFGFFDVQEAVANFCQQNPNQKIVLKK</sequence>
<keyword evidence="4 9" id="KW-0808">Transferase</keyword>
<dbReference type="Gene3D" id="3.30.2130.30">
    <property type="match status" value="1"/>
</dbReference>
<evidence type="ECO:0000256" key="1">
    <source>
        <dbReference type="ARBA" id="ARBA00004496"/>
    </source>
</evidence>
<feature type="binding site" evidence="9">
    <location>
        <position position="301"/>
    </location>
    <ligand>
        <name>ATP</name>
        <dbReference type="ChEBI" id="CHEBI:30616"/>
    </ligand>
</feature>
<keyword evidence="6 9" id="KW-0067">ATP-binding</keyword>
<comment type="subcellular location">
    <subcellularLocation>
        <location evidence="1 9">Cytoplasm</location>
    </subcellularLocation>
</comment>
<feature type="binding site" evidence="9">
    <location>
        <begin position="186"/>
        <end position="187"/>
    </location>
    <ligand>
        <name>ATP</name>
        <dbReference type="ChEBI" id="CHEBI:30616"/>
    </ligand>
</feature>
<protein>
    <recommendedName>
        <fullName evidence="9">Probable tRNA sulfurtransferase</fullName>
        <ecNumber evidence="9">2.8.1.4</ecNumber>
    </recommendedName>
    <alternativeName>
        <fullName evidence="9">Sulfur carrier protein ThiS sulfurtransferase</fullName>
    </alternativeName>
    <alternativeName>
        <fullName evidence="9">Thiamine biosynthesis protein ThiI</fullName>
    </alternativeName>
    <alternativeName>
        <fullName evidence="9">tRNA 4-thiouridine synthase</fullName>
    </alternativeName>
</protein>
<evidence type="ECO:0000256" key="4">
    <source>
        <dbReference type="ARBA" id="ARBA00022679"/>
    </source>
</evidence>
<comment type="catalytic activity">
    <reaction evidence="9">
        <text>[ThiS sulfur-carrier protein]-C-terminal Gly-Gly-AMP + S-sulfanyl-L-cysteinyl-[cysteine desulfurase] + AH2 = [ThiS sulfur-carrier protein]-C-terminal-Gly-aminoethanethioate + L-cysteinyl-[cysteine desulfurase] + A + AMP + 2 H(+)</text>
        <dbReference type="Rhea" id="RHEA:43340"/>
        <dbReference type="Rhea" id="RHEA-COMP:12157"/>
        <dbReference type="Rhea" id="RHEA-COMP:12158"/>
        <dbReference type="Rhea" id="RHEA-COMP:12910"/>
        <dbReference type="Rhea" id="RHEA-COMP:19908"/>
        <dbReference type="ChEBI" id="CHEBI:13193"/>
        <dbReference type="ChEBI" id="CHEBI:15378"/>
        <dbReference type="ChEBI" id="CHEBI:17499"/>
        <dbReference type="ChEBI" id="CHEBI:29950"/>
        <dbReference type="ChEBI" id="CHEBI:61963"/>
        <dbReference type="ChEBI" id="CHEBI:90618"/>
        <dbReference type="ChEBI" id="CHEBI:232372"/>
        <dbReference type="ChEBI" id="CHEBI:456215"/>
    </reaction>
</comment>
<evidence type="ECO:0000256" key="6">
    <source>
        <dbReference type="ARBA" id="ARBA00022840"/>
    </source>
</evidence>
<feature type="binding site" evidence="9">
    <location>
        <begin position="211"/>
        <end position="212"/>
    </location>
    <ligand>
        <name>ATP</name>
        <dbReference type="ChEBI" id="CHEBI:30616"/>
    </ligand>
</feature>
<feature type="binding site" evidence="9">
    <location>
        <position position="270"/>
    </location>
    <ligand>
        <name>ATP</name>
        <dbReference type="ChEBI" id="CHEBI:30616"/>
    </ligand>
</feature>
<evidence type="ECO:0000256" key="2">
    <source>
        <dbReference type="ARBA" id="ARBA00022490"/>
    </source>
</evidence>
<reference evidence="11 13" key="1">
    <citation type="submission" date="2021-04" db="EMBL/GenBank/DDBJ databases">
        <title>Genomic features of Candidatus Phytoplasma meliae isolate ChTYXIII (1SrXIII-G).</title>
        <authorList>
            <person name="Fernandez F.D."/>
            <person name="Conci L.R."/>
        </authorList>
    </citation>
    <scope>NUCLEOTIDE SEQUENCE [LARGE SCALE GENOMIC DNA]</scope>
    <source>
        <strain evidence="11">ChTYXIII-Mo</strain>
    </source>
</reference>
<dbReference type="PANTHER" id="PTHR43209">
    <property type="entry name" value="TRNA SULFURTRANSFERASE"/>
    <property type="match status" value="1"/>
</dbReference>
<dbReference type="Proteomes" id="UP001195571">
    <property type="component" value="Unassembled WGS sequence"/>
</dbReference>
<dbReference type="Pfam" id="PF02568">
    <property type="entry name" value="ThiI"/>
    <property type="match status" value="1"/>
</dbReference>
<dbReference type="GO" id="GO:0140741">
    <property type="term" value="F:tRNA-uracil-4 sulfurtransferase activity"/>
    <property type="evidence" value="ECO:0007669"/>
    <property type="project" value="UniProtKB-EC"/>
</dbReference>
<dbReference type="Gene3D" id="3.40.50.620">
    <property type="entry name" value="HUPs"/>
    <property type="match status" value="1"/>
</dbReference>
<comment type="similarity">
    <text evidence="9">Belongs to the ThiI family.</text>
</comment>
<dbReference type="InterPro" id="IPR004114">
    <property type="entry name" value="THUMP_dom"/>
</dbReference>
<accession>A0ABS5CXV4</accession>
<dbReference type="PANTHER" id="PTHR43209:SF1">
    <property type="entry name" value="TRNA SULFURTRANSFERASE"/>
    <property type="match status" value="1"/>
</dbReference>
<keyword evidence="7 9" id="KW-0694">RNA-binding</keyword>
<comment type="function">
    <text evidence="9">Catalyzes the ATP-dependent transfer of a sulfur to tRNA to produce 4-thiouridine in position 8 of tRNAs, which functions as a near-UV photosensor. Also catalyzes the transfer of sulfur to the sulfur carrier protein ThiS, forming ThiS-thiocarboxylate. This is a step in the synthesis of thiazole, in the thiamine biosynthesis pathway. The sulfur is donated as persulfide by IscS.</text>
</comment>
<feature type="binding site" evidence="9">
    <location>
        <position position="292"/>
    </location>
    <ligand>
        <name>ATP</name>
        <dbReference type="ChEBI" id="CHEBI:30616"/>
    </ligand>
</feature>
<keyword evidence="5 9" id="KW-0547">Nucleotide-binding</keyword>
<comment type="pathway">
    <text evidence="9">Cofactor biosynthesis; thiamine diphosphate biosynthesis.</text>
</comment>
<evidence type="ECO:0000256" key="8">
    <source>
        <dbReference type="ARBA" id="ARBA00022977"/>
    </source>
</evidence>
<dbReference type="SMART" id="SM00981">
    <property type="entry name" value="THUMP"/>
    <property type="match status" value="1"/>
</dbReference>
<evidence type="ECO:0000313" key="11">
    <source>
        <dbReference type="EMBL" id="MBP5835800.1"/>
    </source>
</evidence>
<evidence type="ECO:0000256" key="3">
    <source>
        <dbReference type="ARBA" id="ARBA00022555"/>
    </source>
</evidence>
<evidence type="ECO:0000259" key="10">
    <source>
        <dbReference type="PROSITE" id="PS51165"/>
    </source>
</evidence>
<dbReference type="EC" id="2.8.1.4" evidence="9"/>
<dbReference type="RefSeq" id="WP_203552066.1">
    <property type="nucleotide sequence ID" value="NZ_JACAOD020000002.1"/>
</dbReference>
<dbReference type="CDD" id="cd11716">
    <property type="entry name" value="THUMP_ThiI"/>
    <property type="match status" value="1"/>
</dbReference>
<evidence type="ECO:0000256" key="5">
    <source>
        <dbReference type="ARBA" id="ARBA00022741"/>
    </source>
</evidence>
<dbReference type="InterPro" id="IPR050102">
    <property type="entry name" value="tRNA_sulfurtransferase_ThiI"/>
</dbReference>
<evidence type="ECO:0000256" key="7">
    <source>
        <dbReference type="ARBA" id="ARBA00022884"/>
    </source>
</evidence>
<dbReference type="SUPFAM" id="SSF52402">
    <property type="entry name" value="Adenine nucleotide alpha hydrolases-like"/>
    <property type="match status" value="1"/>
</dbReference>
<name>A0ABS5CXV4_9MOLU</name>
<evidence type="ECO:0000256" key="9">
    <source>
        <dbReference type="HAMAP-Rule" id="MF_00021"/>
    </source>
</evidence>
<dbReference type="PROSITE" id="PS51165">
    <property type="entry name" value="THUMP"/>
    <property type="match status" value="1"/>
</dbReference>
<dbReference type="EMBL" id="JACAOD020000015">
    <property type="protein sequence ID" value="MBP5836189.1"/>
    <property type="molecule type" value="Genomic_DNA"/>
</dbReference>
<keyword evidence="8 9" id="KW-0784">Thiamine biosynthesis</keyword>
<keyword evidence="2 9" id="KW-0963">Cytoplasm</keyword>
<evidence type="ECO:0000313" key="13">
    <source>
        <dbReference type="Proteomes" id="UP001195571"/>
    </source>
</evidence>
<dbReference type="NCBIfam" id="TIGR00342">
    <property type="entry name" value="tRNA uracil 4-sulfurtransferase ThiI"/>
    <property type="match status" value="1"/>
</dbReference>
<dbReference type="InterPro" id="IPR049961">
    <property type="entry name" value="ThiI_N"/>
</dbReference>
<dbReference type="InterPro" id="IPR054173">
    <property type="entry name" value="ThiI_fer"/>
</dbReference>
<organism evidence="11 13">
    <name type="scientific">Candidatus Phytoplasma meliae</name>
    <dbReference type="NCBI Taxonomy" id="1848402"/>
    <lineage>
        <taxon>Bacteria</taxon>
        <taxon>Bacillati</taxon>
        <taxon>Mycoplasmatota</taxon>
        <taxon>Mollicutes</taxon>
        <taxon>Acholeplasmatales</taxon>
        <taxon>Acholeplasmataceae</taxon>
        <taxon>Candidatus Phytoplasma</taxon>
        <taxon>16SrXIII (Mexican periwinkle virescence group)</taxon>
    </lineage>
</organism>
<evidence type="ECO:0000313" key="12">
    <source>
        <dbReference type="EMBL" id="MBP5836189.1"/>
    </source>
</evidence>
<dbReference type="HAMAP" id="MF_00021">
    <property type="entry name" value="ThiI"/>
    <property type="match status" value="1"/>
</dbReference>
<gene>
    <name evidence="9 11" type="primary">thiI</name>
    <name evidence="11" type="ORF">CHTY_000945</name>
    <name evidence="12" type="ORF">CHTY_003035</name>
</gene>
<dbReference type="EMBL" id="JACAOD020000002">
    <property type="protein sequence ID" value="MBP5835800.1"/>
    <property type="molecule type" value="Genomic_DNA"/>
</dbReference>
<dbReference type="CDD" id="cd01712">
    <property type="entry name" value="PPase_ThiI"/>
    <property type="match status" value="1"/>
</dbReference>